<protein>
    <submittedName>
        <fullName evidence="1">Uncharacterized protein</fullName>
    </submittedName>
</protein>
<reference evidence="1" key="1">
    <citation type="journal article" date="2023" name="G3 (Bethesda)">
        <title>A reference genome for the long-term kleptoplast-retaining sea slug Elysia crispata morphotype clarki.</title>
        <authorList>
            <person name="Eastman K.E."/>
            <person name="Pendleton A.L."/>
            <person name="Shaikh M.A."/>
            <person name="Suttiyut T."/>
            <person name="Ogas R."/>
            <person name="Tomko P."/>
            <person name="Gavelis G."/>
            <person name="Widhalm J.R."/>
            <person name="Wisecaver J.H."/>
        </authorList>
    </citation>
    <scope>NUCLEOTIDE SEQUENCE</scope>
    <source>
        <strain evidence="1">ECLA1</strain>
    </source>
</reference>
<sequence length="77" mass="8930">MNIKPGFALLIDNRQACFLTPDQYLDKITLDSLVRACLRGISNKDSFPLASFAWSRVGSDILLIQTERQHRWRFLTF</sequence>
<keyword evidence="2" id="KW-1185">Reference proteome</keyword>
<accession>A0AAE1A535</accession>
<comment type="caution">
    <text evidence="1">The sequence shown here is derived from an EMBL/GenBank/DDBJ whole genome shotgun (WGS) entry which is preliminary data.</text>
</comment>
<dbReference type="AlphaFoldDB" id="A0AAE1A535"/>
<proteinExistence type="predicted"/>
<organism evidence="1 2">
    <name type="scientific">Elysia crispata</name>
    <name type="common">lettuce slug</name>
    <dbReference type="NCBI Taxonomy" id="231223"/>
    <lineage>
        <taxon>Eukaryota</taxon>
        <taxon>Metazoa</taxon>
        <taxon>Spiralia</taxon>
        <taxon>Lophotrochozoa</taxon>
        <taxon>Mollusca</taxon>
        <taxon>Gastropoda</taxon>
        <taxon>Heterobranchia</taxon>
        <taxon>Euthyneura</taxon>
        <taxon>Panpulmonata</taxon>
        <taxon>Sacoglossa</taxon>
        <taxon>Placobranchoidea</taxon>
        <taxon>Plakobranchidae</taxon>
        <taxon>Elysia</taxon>
    </lineage>
</organism>
<name>A0AAE1A535_9GAST</name>
<gene>
    <name evidence="1" type="ORF">RRG08_054834</name>
</gene>
<evidence type="ECO:0000313" key="2">
    <source>
        <dbReference type="Proteomes" id="UP001283361"/>
    </source>
</evidence>
<dbReference type="Proteomes" id="UP001283361">
    <property type="component" value="Unassembled WGS sequence"/>
</dbReference>
<dbReference type="EMBL" id="JAWDGP010002623">
    <property type="protein sequence ID" value="KAK3781494.1"/>
    <property type="molecule type" value="Genomic_DNA"/>
</dbReference>
<evidence type="ECO:0000313" key="1">
    <source>
        <dbReference type="EMBL" id="KAK3781494.1"/>
    </source>
</evidence>